<dbReference type="InterPro" id="IPR004089">
    <property type="entry name" value="MCPsignal_dom"/>
</dbReference>
<dbReference type="Pfam" id="PF00015">
    <property type="entry name" value="MCPsignal"/>
    <property type="match status" value="1"/>
</dbReference>
<evidence type="ECO:0000313" key="5">
    <source>
        <dbReference type="Proteomes" id="UP000746471"/>
    </source>
</evidence>
<dbReference type="Gene3D" id="1.10.287.950">
    <property type="entry name" value="Methyl-accepting chemotaxis protein"/>
    <property type="match status" value="1"/>
</dbReference>
<dbReference type="SUPFAM" id="SSF58104">
    <property type="entry name" value="Methyl-accepting chemotaxis protein (MCP) signaling domain"/>
    <property type="match status" value="1"/>
</dbReference>
<dbReference type="EMBL" id="JAHBCL010000011">
    <property type="protein sequence ID" value="MBS7526617.1"/>
    <property type="molecule type" value="Genomic_DNA"/>
</dbReference>
<protein>
    <submittedName>
        <fullName evidence="4">PocR ligand-binding domain-containing protein</fullName>
    </submittedName>
</protein>
<name>A0ABS5PNW6_9FIRM</name>
<feature type="domain" description="Methyl-accepting transducer" evidence="3">
    <location>
        <begin position="190"/>
        <end position="351"/>
    </location>
</feature>
<sequence>MKRIDQMSKEQDFALDDHFDIRDIIDIDFLQKFLDAFGAAVGVAGLGTDKDGNPITEPTNFTDFCMVLNRGCEKGLKRCMKSDAFGGAESARTGKPAVYYCENGLMDFGAPIIVNGKQVGAILGGQVLTEKPDHEKFRKIAREIGVDPDAYIKALEQVPILPEKQIRAAADLLYIVATEISNMGYEKMLLSKMINALSEHIHETMATLEELTASASDVTENQLKLSREIETVSHVSEEINGVIESISVIANQTRLLGLNATIEAARAKDAGLGFGVVAKEIQKLSEESKNTVGRVKNFTSQINESVKQTHKMGDATLDVTKEQELAIRRIAEMLESITNMTHELSEFIKAK</sequence>
<evidence type="ECO:0000313" key="4">
    <source>
        <dbReference type="EMBL" id="MBS7526617.1"/>
    </source>
</evidence>
<dbReference type="Proteomes" id="UP000746471">
    <property type="component" value="Unassembled WGS sequence"/>
</dbReference>
<dbReference type="RefSeq" id="WP_213236473.1">
    <property type="nucleotide sequence ID" value="NZ_JAHBCL010000011.1"/>
</dbReference>
<dbReference type="PROSITE" id="PS50111">
    <property type="entry name" value="CHEMOTAXIS_TRANSDUC_2"/>
    <property type="match status" value="1"/>
</dbReference>
<dbReference type="PANTHER" id="PTHR32089">
    <property type="entry name" value="METHYL-ACCEPTING CHEMOTAXIS PROTEIN MCPB"/>
    <property type="match status" value="1"/>
</dbReference>
<evidence type="ECO:0000256" key="2">
    <source>
        <dbReference type="PROSITE-ProRule" id="PRU00284"/>
    </source>
</evidence>
<comment type="caution">
    <text evidence="4">The sequence shown here is derived from an EMBL/GenBank/DDBJ whole genome shotgun (WGS) entry which is preliminary data.</text>
</comment>
<dbReference type="Pfam" id="PF10114">
    <property type="entry name" value="PocR"/>
    <property type="match status" value="1"/>
</dbReference>
<dbReference type="InterPro" id="IPR018771">
    <property type="entry name" value="PocR_dom"/>
</dbReference>
<keyword evidence="1 2" id="KW-0807">Transducer</keyword>
<evidence type="ECO:0000256" key="1">
    <source>
        <dbReference type="ARBA" id="ARBA00023224"/>
    </source>
</evidence>
<accession>A0ABS5PNW6</accession>
<evidence type="ECO:0000259" key="3">
    <source>
        <dbReference type="PROSITE" id="PS50111"/>
    </source>
</evidence>
<reference evidence="4 5" key="1">
    <citation type="submission" date="2021-05" db="EMBL/GenBank/DDBJ databases">
        <title>Fusibacter ferrireducens sp. nov., an anaerobic, sulfur- and Fe-reducing bacterium isolated from the mangrove sediment.</title>
        <authorList>
            <person name="Qiu D."/>
        </authorList>
    </citation>
    <scope>NUCLEOTIDE SEQUENCE [LARGE SCALE GENOMIC DNA]</scope>
    <source>
        <strain evidence="4 5">DSM 12116</strain>
    </source>
</reference>
<organism evidence="4 5">
    <name type="scientific">Fusibacter paucivorans</name>
    <dbReference type="NCBI Taxonomy" id="76009"/>
    <lineage>
        <taxon>Bacteria</taxon>
        <taxon>Bacillati</taxon>
        <taxon>Bacillota</taxon>
        <taxon>Clostridia</taxon>
        <taxon>Eubacteriales</taxon>
        <taxon>Eubacteriales Family XII. Incertae Sedis</taxon>
        <taxon>Fusibacter</taxon>
    </lineage>
</organism>
<gene>
    <name evidence="4" type="ORF">KHM83_08010</name>
</gene>
<keyword evidence="5" id="KW-1185">Reference proteome</keyword>
<proteinExistence type="predicted"/>
<dbReference type="PANTHER" id="PTHR32089:SF112">
    <property type="entry name" value="LYSOZYME-LIKE PROTEIN-RELATED"/>
    <property type="match status" value="1"/>
</dbReference>